<accession>A0A7W4LXB8</accession>
<proteinExistence type="predicted"/>
<dbReference type="InterPro" id="IPR005538">
    <property type="entry name" value="LrgA/CidA"/>
</dbReference>
<reference evidence="8" key="1">
    <citation type="submission" date="2020-10" db="EMBL/GenBank/DDBJ databases">
        <title>Complete genome sequence of Bacillus velezensis NST6.</title>
        <authorList>
            <person name="Choi J."/>
        </authorList>
    </citation>
    <scope>NUCLEOTIDE SEQUENCE [LARGE SCALE GENOMIC DNA]</scope>
    <source>
        <strain evidence="8">NST6</strain>
    </source>
</reference>
<dbReference type="PANTHER" id="PTHR33931">
    <property type="entry name" value="HOLIN-LIKE PROTEIN CIDA-RELATED"/>
    <property type="match status" value="1"/>
</dbReference>
<keyword evidence="3 6" id="KW-0812">Transmembrane</keyword>
<dbReference type="Pfam" id="PF03788">
    <property type="entry name" value="LrgA"/>
    <property type="match status" value="1"/>
</dbReference>
<evidence type="ECO:0000256" key="5">
    <source>
        <dbReference type="ARBA" id="ARBA00023136"/>
    </source>
</evidence>
<feature type="transmembrane region" description="Helical" evidence="6">
    <location>
        <begin position="34"/>
        <end position="54"/>
    </location>
</feature>
<dbReference type="PANTHER" id="PTHR33931:SF6">
    <property type="entry name" value="INTEGRAL MEMBRANE PROTEIN YXZK-RELATED"/>
    <property type="match status" value="1"/>
</dbReference>
<evidence type="ECO:0000256" key="6">
    <source>
        <dbReference type="SAM" id="Phobius"/>
    </source>
</evidence>
<evidence type="ECO:0000256" key="4">
    <source>
        <dbReference type="ARBA" id="ARBA00022989"/>
    </source>
</evidence>
<evidence type="ECO:0000313" key="8">
    <source>
        <dbReference type="Proteomes" id="UP000587477"/>
    </source>
</evidence>
<feature type="transmembrane region" description="Helical" evidence="6">
    <location>
        <begin position="121"/>
        <end position="144"/>
    </location>
</feature>
<sequence length="165" mass="17915">MYSTNICAKSKETYRNIKKGGSCSSPKNSIVVKVIRIILQIIILFAFSFIGGAVQQFFHLPIPGSIIGLILLIICLSVKVIPVKMIEDGAGFLLSFLPLLFIPAMTGVINYPSLFSASGAALFLIIVLSTIVTMIAAGYASQLLEHKANQRKEKKKCSKHVSQSL</sequence>
<feature type="transmembrane region" description="Helical" evidence="6">
    <location>
        <begin position="90"/>
        <end position="109"/>
    </location>
</feature>
<dbReference type="EMBL" id="CP063687">
    <property type="protein sequence ID" value="QOY26484.1"/>
    <property type="molecule type" value="Genomic_DNA"/>
</dbReference>
<name>A0A7W4LXB8_BACVE</name>
<keyword evidence="2" id="KW-1003">Cell membrane</keyword>
<dbReference type="Proteomes" id="UP000587477">
    <property type="component" value="Chromosome"/>
</dbReference>
<evidence type="ECO:0000256" key="3">
    <source>
        <dbReference type="ARBA" id="ARBA00022692"/>
    </source>
</evidence>
<protein>
    <submittedName>
        <fullName evidence="7">Holin-like protein CidA</fullName>
    </submittedName>
</protein>
<feature type="transmembrane region" description="Helical" evidence="6">
    <location>
        <begin position="60"/>
        <end position="78"/>
    </location>
</feature>
<dbReference type="NCBIfam" id="NF002460">
    <property type="entry name" value="PRK01658.1"/>
    <property type="match status" value="1"/>
</dbReference>
<evidence type="ECO:0000256" key="2">
    <source>
        <dbReference type="ARBA" id="ARBA00022475"/>
    </source>
</evidence>
<dbReference type="AlphaFoldDB" id="A0A7W4LXB8"/>
<evidence type="ECO:0000256" key="1">
    <source>
        <dbReference type="ARBA" id="ARBA00004651"/>
    </source>
</evidence>
<gene>
    <name evidence="7" type="primary">cidA</name>
    <name evidence="7" type="ORF">BACVE_001447</name>
</gene>
<keyword evidence="4 6" id="KW-1133">Transmembrane helix</keyword>
<evidence type="ECO:0000313" key="7">
    <source>
        <dbReference type="EMBL" id="QOY26484.1"/>
    </source>
</evidence>
<comment type="subcellular location">
    <subcellularLocation>
        <location evidence="1">Cell membrane</location>
        <topology evidence="1">Multi-pass membrane protein</topology>
    </subcellularLocation>
</comment>
<keyword evidence="5 6" id="KW-0472">Membrane</keyword>
<dbReference type="GO" id="GO:0005886">
    <property type="term" value="C:plasma membrane"/>
    <property type="evidence" value="ECO:0007669"/>
    <property type="project" value="UniProtKB-SubCell"/>
</dbReference>
<organism evidence="7 8">
    <name type="scientific">Bacillus velezensis</name>
    <dbReference type="NCBI Taxonomy" id="492670"/>
    <lineage>
        <taxon>Bacteria</taxon>
        <taxon>Bacillati</taxon>
        <taxon>Bacillota</taxon>
        <taxon>Bacilli</taxon>
        <taxon>Bacillales</taxon>
        <taxon>Bacillaceae</taxon>
        <taxon>Bacillus</taxon>
        <taxon>Bacillus amyloliquefaciens group</taxon>
    </lineage>
</organism>